<dbReference type="SUPFAM" id="SSF57903">
    <property type="entry name" value="FYVE/PHD zinc finger"/>
    <property type="match status" value="1"/>
</dbReference>
<feature type="compositionally biased region" description="Polar residues" evidence="4">
    <location>
        <begin position="132"/>
        <end position="147"/>
    </location>
</feature>
<evidence type="ECO:0000256" key="4">
    <source>
        <dbReference type="SAM" id="MobiDB-lite"/>
    </source>
</evidence>
<dbReference type="Pfam" id="PF20826">
    <property type="entry name" value="PHD_5"/>
    <property type="match status" value="1"/>
</dbReference>
<keyword evidence="1" id="KW-0479">Metal-binding</keyword>
<keyword evidence="2" id="KW-0863">Zinc-finger</keyword>
<dbReference type="InterPro" id="IPR001965">
    <property type="entry name" value="Znf_PHD"/>
</dbReference>
<evidence type="ECO:0000259" key="5">
    <source>
        <dbReference type="SMART" id="SM00249"/>
    </source>
</evidence>
<feature type="compositionally biased region" description="Low complexity" evidence="4">
    <location>
        <begin position="70"/>
        <end position="81"/>
    </location>
</feature>
<proteinExistence type="predicted"/>
<dbReference type="InterPro" id="IPR011011">
    <property type="entry name" value="Znf_FYVE_PHD"/>
</dbReference>
<feature type="region of interest" description="Disordered" evidence="4">
    <location>
        <begin position="290"/>
        <end position="315"/>
    </location>
</feature>
<evidence type="ECO:0000313" key="8">
    <source>
        <dbReference type="RefSeq" id="XP_033582677.1"/>
    </source>
</evidence>
<evidence type="ECO:0000256" key="1">
    <source>
        <dbReference type="ARBA" id="ARBA00022723"/>
    </source>
</evidence>
<gene>
    <name evidence="6 8" type="ORF">BDZ99DRAFT_121118</name>
</gene>
<evidence type="ECO:0000256" key="2">
    <source>
        <dbReference type="ARBA" id="ARBA00022771"/>
    </source>
</evidence>
<keyword evidence="3" id="KW-0862">Zinc</keyword>
<feature type="region of interest" description="Disordered" evidence="4">
    <location>
        <begin position="647"/>
        <end position="683"/>
    </location>
</feature>
<feature type="compositionally biased region" description="Polar residues" evidence="4">
    <location>
        <begin position="507"/>
        <end position="516"/>
    </location>
</feature>
<dbReference type="GO" id="GO:0008270">
    <property type="term" value="F:zinc ion binding"/>
    <property type="evidence" value="ECO:0007669"/>
    <property type="project" value="UniProtKB-KW"/>
</dbReference>
<evidence type="ECO:0000256" key="3">
    <source>
        <dbReference type="ARBA" id="ARBA00022833"/>
    </source>
</evidence>
<sequence length="771" mass="84416">MNTDQHIYGYADWHLPSPSSTPTTATFPEGALQTPKAEAFQSHFLDAFATPRVNGRRTPAQTPTYAQLTPRPSSSRSSKVPSPDDPRFHVNHFTPNTHLPLPPVEPSRRLSSSPVLSGFRGNPTGSHRKPSSIPNSTTATMDMSQMQTPPPTRDASSRRRMGAEMATPSTIVQQTVSTPAAAGQQQGGDFYTPTPFQFPNLQFSPDVAPFPNSGPMSAPALPHSRLFWDQSNDGSGMDVDMPFASDPFGPTPHKIDTSVNWQAFNSPTPQMNMQAFQDLTGLPASTHGPTFASFATSDNHDSKPTNSRPNSFMSTTAGVDPTLIFSFSSPTKIAPSESFNGLPPDTSADHENRQPYEHQVRESHREKELARKAKGQHSRTNTSSSSGSNPAATGPGLQRSNTDSGFRKSKPSPVDLRPSVGSGAGYHIPRKSSPLKRQSQGSLTSIPEKIRARPRTRLVIDESGHARTETDPVEEEMDTREDHQQPYPGLWNEDEDTESDSDHVVLSRNTSFNVPATSRRASKHARADSTLDRSDSFKVPRPTSMAFEKTPFGFSRSNSNLNQQTNIQKTSNNPFRRYSMSSFGGSFGETKSEEPQISPLDSVGDAQGALKQVVEDRLKRSERSAQGTLLAHNQRWAQASAELSKPGISPQLSYDPFTRNSNSYHSSPSTIADPDLNTPSTDRSTVSNEGIRCVCNSMEYDGQLMVQCESCIKWLHVRCLGLNHQNIPSTFLCIFCTGTTPVARGGRIREPIRSLAPQLESPLGRKSAFRR</sequence>
<dbReference type="AlphaFoldDB" id="A0A6A6Z4X4"/>
<dbReference type="GeneID" id="54453417"/>
<feature type="compositionally biased region" description="Polar residues" evidence="4">
    <location>
        <begin position="304"/>
        <end position="315"/>
    </location>
</feature>
<feature type="compositionally biased region" description="Low complexity" evidence="4">
    <location>
        <begin position="380"/>
        <end position="396"/>
    </location>
</feature>
<dbReference type="InterPro" id="IPR019786">
    <property type="entry name" value="Zinc_finger_PHD-type_CS"/>
</dbReference>
<dbReference type="OrthoDB" id="436852at2759"/>
<feature type="compositionally biased region" description="Basic and acidic residues" evidence="4">
    <location>
        <begin position="347"/>
        <end position="371"/>
    </location>
</feature>
<feature type="compositionally biased region" description="Polar residues" evidence="4">
    <location>
        <begin position="555"/>
        <end position="584"/>
    </location>
</feature>
<reference evidence="8" key="2">
    <citation type="submission" date="2020-04" db="EMBL/GenBank/DDBJ databases">
        <authorList>
            <consortium name="NCBI Genome Project"/>
        </authorList>
    </citation>
    <scope>NUCLEOTIDE SEQUENCE</scope>
    <source>
        <strain evidence="8">CBS 304.34</strain>
    </source>
</reference>
<feature type="compositionally biased region" description="Polar residues" evidence="4">
    <location>
        <begin position="658"/>
        <end position="670"/>
    </location>
</feature>
<evidence type="ECO:0000313" key="6">
    <source>
        <dbReference type="EMBL" id="KAF2815713.1"/>
    </source>
</evidence>
<feature type="region of interest" description="Disordered" evidence="4">
    <location>
        <begin position="1"/>
        <end position="29"/>
    </location>
</feature>
<accession>A0A6A6Z4X4</accession>
<name>A0A6A6Z4X4_9PEZI</name>
<dbReference type="Gene3D" id="3.30.40.10">
    <property type="entry name" value="Zinc/RING finger domain, C3HC4 (zinc finger)"/>
    <property type="match status" value="1"/>
</dbReference>
<dbReference type="PROSITE" id="PS01359">
    <property type="entry name" value="ZF_PHD_1"/>
    <property type="match status" value="1"/>
</dbReference>
<keyword evidence="7" id="KW-1185">Reference proteome</keyword>
<reference evidence="8" key="3">
    <citation type="submission" date="2025-04" db="UniProtKB">
        <authorList>
            <consortium name="RefSeq"/>
        </authorList>
    </citation>
    <scope>IDENTIFICATION</scope>
    <source>
        <strain evidence="8">CBS 304.34</strain>
    </source>
</reference>
<feature type="region of interest" description="Disordered" evidence="4">
    <location>
        <begin position="335"/>
        <end position="603"/>
    </location>
</feature>
<dbReference type="Proteomes" id="UP000504636">
    <property type="component" value="Unplaced"/>
</dbReference>
<reference evidence="6 8" key="1">
    <citation type="journal article" date="2020" name="Stud. Mycol.">
        <title>101 Dothideomycetes genomes: a test case for predicting lifestyles and emergence of pathogens.</title>
        <authorList>
            <person name="Haridas S."/>
            <person name="Albert R."/>
            <person name="Binder M."/>
            <person name="Bloem J."/>
            <person name="Labutti K."/>
            <person name="Salamov A."/>
            <person name="Andreopoulos B."/>
            <person name="Baker S."/>
            <person name="Barry K."/>
            <person name="Bills G."/>
            <person name="Bluhm B."/>
            <person name="Cannon C."/>
            <person name="Castanera R."/>
            <person name="Culley D."/>
            <person name="Daum C."/>
            <person name="Ezra D."/>
            <person name="Gonzalez J."/>
            <person name="Henrissat B."/>
            <person name="Kuo A."/>
            <person name="Liang C."/>
            <person name="Lipzen A."/>
            <person name="Lutzoni F."/>
            <person name="Magnuson J."/>
            <person name="Mondo S."/>
            <person name="Nolan M."/>
            <person name="Ohm R."/>
            <person name="Pangilinan J."/>
            <person name="Park H.-J."/>
            <person name="Ramirez L."/>
            <person name="Alfaro M."/>
            <person name="Sun H."/>
            <person name="Tritt A."/>
            <person name="Yoshinaga Y."/>
            <person name="Zwiers L.-H."/>
            <person name="Turgeon B."/>
            <person name="Goodwin S."/>
            <person name="Spatafora J."/>
            <person name="Crous P."/>
            <person name="Grigoriev I."/>
        </authorList>
    </citation>
    <scope>NUCLEOTIDE SEQUENCE</scope>
    <source>
        <strain evidence="6 8">CBS 304.34</strain>
    </source>
</reference>
<evidence type="ECO:0000313" key="7">
    <source>
        <dbReference type="Proteomes" id="UP000504636"/>
    </source>
</evidence>
<feature type="compositionally biased region" description="Basic and acidic residues" evidence="4">
    <location>
        <begin position="525"/>
        <end position="538"/>
    </location>
</feature>
<feature type="compositionally biased region" description="Basic and acidic residues" evidence="4">
    <location>
        <begin position="458"/>
        <end position="470"/>
    </location>
</feature>
<feature type="region of interest" description="Disordered" evidence="4">
    <location>
        <begin position="49"/>
        <end position="163"/>
    </location>
</feature>
<feature type="compositionally biased region" description="Polar residues" evidence="4">
    <location>
        <begin position="435"/>
        <end position="445"/>
    </location>
</feature>
<dbReference type="SMART" id="SM00249">
    <property type="entry name" value="PHD"/>
    <property type="match status" value="1"/>
</dbReference>
<dbReference type="RefSeq" id="XP_033582677.1">
    <property type="nucleotide sequence ID" value="XM_033712524.1"/>
</dbReference>
<dbReference type="InterPro" id="IPR013083">
    <property type="entry name" value="Znf_RING/FYVE/PHD"/>
</dbReference>
<organism evidence="6">
    <name type="scientific">Mytilinidion resinicola</name>
    <dbReference type="NCBI Taxonomy" id="574789"/>
    <lineage>
        <taxon>Eukaryota</taxon>
        <taxon>Fungi</taxon>
        <taxon>Dikarya</taxon>
        <taxon>Ascomycota</taxon>
        <taxon>Pezizomycotina</taxon>
        <taxon>Dothideomycetes</taxon>
        <taxon>Pleosporomycetidae</taxon>
        <taxon>Mytilinidiales</taxon>
        <taxon>Mytilinidiaceae</taxon>
        <taxon>Mytilinidion</taxon>
    </lineage>
</organism>
<protein>
    <recommendedName>
        <fullName evidence="5">Zinc finger PHD-type domain-containing protein</fullName>
    </recommendedName>
</protein>
<dbReference type="EMBL" id="MU003693">
    <property type="protein sequence ID" value="KAF2815713.1"/>
    <property type="molecule type" value="Genomic_DNA"/>
</dbReference>
<feature type="domain" description="Zinc finger PHD-type" evidence="5">
    <location>
        <begin position="692"/>
        <end position="737"/>
    </location>
</feature>